<comment type="caution">
    <text evidence="9">The sequence shown here is derived from an EMBL/GenBank/DDBJ whole genome shotgun (WGS) entry which is preliminary data.</text>
</comment>
<dbReference type="InterPro" id="IPR002109">
    <property type="entry name" value="Glutaredoxin"/>
</dbReference>
<dbReference type="PROSITE" id="PS50076">
    <property type="entry name" value="DNAJ_2"/>
    <property type="match status" value="1"/>
</dbReference>
<evidence type="ECO:0000256" key="6">
    <source>
        <dbReference type="SAM" id="MobiDB-lite"/>
    </source>
</evidence>
<protein>
    <recommendedName>
        <fullName evidence="8">J domain-containing protein</fullName>
    </recommendedName>
</protein>
<dbReference type="Pfam" id="PF00226">
    <property type="entry name" value="DnaJ"/>
    <property type="match status" value="1"/>
</dbReference>
<evidence type="ECO:0000256" key="2">
    <source>
        <dbReference type="ARBA" id="ARBA00022692"/>
    </source>
</evidence>
<organism evidence="9 10">
    <name type="scientific">Buddleja alternifolia</name>
    <dbReference type="NCBI Taxonomy" id="168488"/>
    <lineage>
        <taxon>Eukaryota</taxon>
        <taxon>Viridiplantae</taxon>
        <taxon>Streptophyta</taxon>
        <taxon>Embryophyta</taxon>
        <taxon>Tracheophyta</taxon>
        <taxon>Spermatophyta</taxon>
        <taxon>Magnoliopsida</taxon>
        <taxon>eudicotyledons</taxon>
        <taxon>Gunneridae</taxon>
        <taxon>Pentapetalae</taxon>
        <taxon>asterids</taxon>
        <taxon>lamiids</taxon>
        <taxon>Lamiales</taxon>
        <taxon>Scrophulariaceae</taxon>
        <taxon>Buddlejeae</taxon>
        <taxon>Buddleja</taxon>
    </lineage>
</organism>
<comment type="subcellular location">
    <subcellularLocation>
        <location evidence="1">Membrane</location>
        <topology evidence="1">Single-pass membrane protein</topology>
    </subcellularLocation>
</comment>
<dbReference type="PRINTS" id="PR00625">
    <property type="entry name" value="JDOMAIN"/>
</dbReference>
<evidence type="ECO:0000256" key="3">
    <source>
        <dbReference type="ARBA" id="ARBA00022989"/>
    </source>
</evidence>
<feature type="region of interest" description="Disordered" evidence="6">
    <location>
        <begin position="143"/>
        <end position="162"/>
    </location>
</feature>
<evidence type="ECO:0000256" key="5">
    <source>
        <dbReference type="ARBA" id="ARBA00023186"/>
    </source>
</evidence>
<dbReference type="InterPro" id="IPR044618">
    <property type="entry name" value="NdhT-like"/>
</dbReference>
<dbReference type="EMBL" id="WHWC01000002">
    <property type="protein sequence ID" value="KAG8389438.1"/>
    <property type="molecule type" value="Genomic_DNA"/>
</dbReference>
<dbReference type="SUPFAM" id="SSF46565">
    <property type="entry name" value="Chaperone J-domain"/>
    <property type="match status" value="1"/>
</dbReference>
<dbReference type="Pfam" id="PF00462">
    <property type="entry name" value="Glutaredoxin"/>
    <property type="match status" value="1"/>
</dbReference>
<evidence type="ECO:0000313" key="10">
    <source>
        <dbReference type="Proteomes" id="UP000826271"/>
    </source>
</evidence>
<sequence length="351" mass="39289">MDTVERLTADKPVVIFSKSTCCMSHTIKTLICSFGANPTVYELDELPNGQQLERSLMAGTGRNPGFPAVFIGQELVGGANRGGGETPGPILKPKSQASNIFSLQSPMAAPAASFFLSIRTQTRKPTIQLVKQRITKISHHGPSRVLAVQSSSEGKQRAPPGVDTRIHWESEEEGWIGGRTSGPTQEQVKQEDELLGEKFSDLLNSSSDSYYQFLGVPANADLEEIKAAYRRLSKEYHPDTTTLPLRTASDKFMKLREIYNVLSNDEKRKFYDWTLAQEAASREAEKMRMKLEDPYMQDIENFVSIPDMVDRLGGRNMELSDQAKQALTFDILIIIFSICCIVYVVFFKEPY</sequence>
<feature type="transmembrane region" description="Helical" evidence="7">
    <location>
        <begin position="326"/>
        <end position="346"/>
    </location>
</feature>
<keyword evidence="4 7" id="KW-0472">Membrane</keyword>
<dbReference type="Gene3D" id="3.40.30.10">
    <property type="entry name" value="Glutaredoxin"/>
    <property type="match status" value="1"/>
</dbReference>
<keyword evidence="3 7" id="KW-1133">Transmembrane helix</keyword>
<dbReference type="CDD" id="cd03419">
    <property type="entry name" value="GRX_GRXh_1_2_like"/>
    <property type="match status" value="1"/>
</dbReference>
<keyword evidence="5" id="KW-0143">Chaperone</keyword>
<dbReference type="Gene3D" id="1.10.287.110">
    <property type="entry name" value="DnaJ domain"/>
    <property type="match status" value="1"/>
</dbReference>
<keyword evidence="10" id="KW-1185">Reference proteome</keyword>
<dbReference type="PANTHER" id="PTHR45283">
    <property type="entry name" value="NAD(P)H-QUINONE OXIDOREDUCTASE SUBUNIT T, CHLOROPLASTIC"/>
    <property type="match status" value="1"/>
</dbReference>
<dbReference type="InterPro" id="IPR036249">
    <property type="entry name" value="Thioredoxin-like_sf"/>
</dbReference>
<dbReference type="PANTHER" id="PTHR45283:SF1">
    <property type="entry name" value="NAD(P)H-QUINONE OXIDOREDUCTASE SUBUNIT T, CHLOROPLASTIC"/>
    <property type="match status" value="1"/>
</dbReference>
<evidence type="ECO:0000256" key="1">
    <source>
        <dbReference type="ARBA" id="ARBA00004167"/>
    </source>
</evidence>
<evidence type="ECO:0000259" key="8">
    <source>
        <dbReference type="PROSITE" id="PS50076"/>
    </source>
</evidence>
<dbReference type="AlphaFoldDB" id="A0AAV6YD73"/>
<feature type="domain" description="J" evidence="8">
    <location>
        <begin position="209"/>
        <end position="275"/>
    </location>
</feature>
<proteinExistence type="predicted"/>
<dbReference type="InterPro" id="IPR001623">
    <property type="entry name" value="DnaJ_domain"/>
</dbReference>
<dbReference type="FunFam" id="1.10.287.110:FF:000087">
    <property type="entry name" value="DnaJ homolog subfamily C member 4"/>
    <property type="match status" value="1"/>
</dbReference>
<dbReference type="InterPro" id="IPR036869">
    <property type="entry name" value="J_dom_sf"/>
</dbReference>
<name>A0AAV6YD73_9LAMI</name>
<accession>A0AAV6YD73</accession>
<dbReference type="SUPFAM" id="SSF52833">
    <property type="entry name" value="Thioredoxin-like"/>
    <property type="match status" value="1"/>
</dbReference>
<dbReference type="SMART" id="SM00271">
    <property type="entry name" value="DnaJ"/>
    <property type="match status" value="1"/>
</dbReference>
<gene>
    <name evidence="9" type="ORF">BUALT_Bualt02G0229500</name>
</gene>
<dbReference type="PROSITE" id="PS00636">
    <property type="entry name" value="DNAJ_1"/>
    <property type="match status" value="1"/>
</dbReference>
<reference evidence="9" key="1">
    <citation type="submission" date="2019-10" db="EMBL/GenBank/DDBJ databases">
        <authorList>
            <person name="Zhang R."/>
            <person name="Pan Y."/>
            <person name="Wang J."/>
            <person name="Ma R."/>
            <person name="Yu S."/>
        </authorList>
    </citation>
    <scope>NUCLEOTIDE SEQUENCE</scope>
    <source>
        <strain evidence="9">LA-IB0</strain>
        <tissue evidence="9">Leaf</tissue>
    </source>
</reference>
<dbReference type="PROSITE" id="PS51354">
    <property type="entry name" value="GLUTAREDOXIN_2"/>
    <property type="match status" value="1"/>
</dbReference>
<dbReference type="InterPro" id="IPR018253">
    <property type="entry name" value="DnaJ_domain_CS"/>
</dbReference>
<keyword evidence="2 7" id="KW-0812">Transmembrane</keyword>
<dbReference type="Proteomes" id="UP000826271">
    <property type="component" value="Unassembled WGS sequence"/>
</dbReference>
<evidence type="ECO:0000313" key="9">
    <source>
        <dbReference type="EMBL" id="KAG8389438.1"/>
    </source>
</evidence>
<evidence type="ECO:0000256" key="4">
    <source>
        <dbReference type="ARBA" id="ARBA00023136"/>
    </source>
</evidence>
<evidence type="ECO:0000256" key="7">
    <source>
        <dbReference type="SAM" id="Phobius"/>
    </source>
</evidence>
<dbReference type="CDD" id="cd06257">
    <property type="entry name" value="DnaJ"/>
    <property type="match status" value="1"/>
</dbReference>
<dbReference type="GO" id="GO:0016020">
    <property type="term" value="C:membrane"/>
    <property type="evidence" value="ECO:0007669"/>
    <property type="project" value="UniProtKB-SubCell"/>
</dbReference>